<dbReference type="SUPFAM" id="SSF48371">
    <property type="entry name" value="ARM repeat"/>
    <property type="match status" value="1"/>
</dbReference>
<dbReference type="PROSITE" id="PS51335">
    <property type="entry name" value="ELMO"/>
    <property type="match status" value="1"/>
</dbReference>
<dbReference type="Pfam" id="PF04727">
    <property type="entry name" value="ELMO_CED12"/>
    <property type="match status" value="1"/>
</dbReference>
<dbReference type="CDD" id="cd13359">
    <property type="entry name" value="PH_ELMO1_CED-12"/>
    <property type="match status" value="1"/>
</dbReference>
<keyword evidence="2" id="KW-0581">Phagocytosis</keyword>
<dbReference type="GeneID" id="111244109"/>
<dbReference type="OMA" id="CPHMKDL"/>
<keyword evidence="7" id="KW-1185">Reference proteome</keyword>
<dbReference type="InterPro" id="IPR050868">
    <property type="entry name" value="ELMO_domain-containing"/>
</dbReference>
<dbReference type="Gene3D" id="2.30.29.30">
    <property type="entry name" value="Pleckstrin-homology domain (PH domain)/Phosphotyrosine-binding domain (PTB)"/>
    <property type="match status" value="1"/>
</dbReference>
<name>A0A7M7JE06_VARDE</name>
<dbReference type="EnsemblMetazoa" id="XM_022790804">
    <property type="protein sequence ID" value="XP_022646539"/>
    <property type="gene ID" value="LOC111244109"/>
</dbReference>
<dbReference type="SUPFAM" id="SSF50729">
    <property type="entry name" value="PH domain-like"/>
    <property type="match status" value="1"/>
</dbReference>
<feature type="domain" description="ELMO" evidence="5">
    <location>
        <begin position="313"/>
        <end position="479"/>
    </location>
</feature>
<evidence type="ECO:0000313" key="6">
    <source>
        <dbReference type="EnsemblMetazoa" id="XP_022646530"/>
    </source>
</evidence>
<dbReference type="GO" id="GO:0006915">
    <property type="term" value="P:apoptotic process"/>
    <property type="evidence" value="ECO:0007669"/>
    <property type="project" value="UniProtKB-KW"/>
</dbReference>
<dbReference type="PANTHER" id="PTHR12771:SF56">
    <property type="entry name" value="CED-12"/>
    <property type="match status" value="1"/>
</dbReference>
<comment type="function">
    <text evidence="4">Involved in cytoskeletal rearrangements required for phagocytosis of apoptotic cells and cell motility. Acts in association with DOCK1 and CRK. Was initially proposed to be required in complex with DOCK1 to activate Rac Rho small GTPases. May enhance the guanine nucleotide exchange factor (GEF) activity of DOCK1.</text>
</comment>
<dbReference type="EnsemblMetazoa" id="XM_022790776">
    <property type="protein sequence ID" value="XP_022646511"/>
    <property type="gene ID" value="LOC111244109"/>
</dbReference>
<dbReference type="RefSeq" id="XP_022646511.1">
    <property type="nucleotide sequence ID" value="XM_022790776.1"/>
</dbReference>
<dbReference type="InParanoid" id="A0A7M7JE06"/>
<evidence type="ECO:0000256" key="2">
    <source>
        <dbReference type="ARBA" id="ARBA00022907"/>
    </source>
</evidence>
<dbReference type="OrthoDB" id="28413at2759"/>
<keyword evidence="1" id="KW-0053">Apoptosis</keyword>
<sequence>MGKKDVVKVAVEMKDKPTQLIELDQTRPLECIIQELCGIWCLNDPGDSYALEFSEPAEPSYITEKNRGNIKNGYFLKLTASPARRTQRILDNLTTNGNNCPVEVLKELHRLSLDKTFALEFINRQGHQTLLRSVQDGVYTGERLAYVLLSFVELMDHNIVSWDVVEPKFIGRVANNVNQTSAIDFRILQASLSILESVVLNSSSRYHLVDQQVTIPHLIVHIQSGSSGIQQSAIAFINALCLKAEFSKRKALHATLASKQIRKVIQANILSKGQHVISKEGREMVHQLYVLQTLLFNTQDERKRHDLDPNDSDARLKLEELRRIAFGPTEGSGSNKSSAAKCFRKLGFQSASNPIEDLLPAPGALALDNMVYFAKYHTDQYIKFVLENSIRGDEHEVPFARASVRLVRLLADDILHIGDPPRDQGGSFHAMFFSHAHAFEEFFCVCIQLLNKTWKEMRATAEDFAKVMQVVQDQIERAMEAPDGTTPNDFEKLKSKLATLPYSEIMNIWNEERSNKEECETKAIPIVQLREMLIPELVSLIQQHRLQQLTDGTLFTKYAAKGQRIKDKFWYCRLSPNFKVFHYGDWDEKSAPPSVDELPHKLLVADIGCLKTGRDCPHMKDSRKTKTAAPLAFSLVPQQTEQESLNFVAPTEKLFHYWTDGILALLGESMTSRESVQDLEMLLHVEMKLHLLDTEGVQIPDKPPPLPVDPPNYDFNAPIIYQTQPKWQL</sequence>
<evidence type="ECO:0000256" key="3">
    <source>
        <dbReference type="ARBA" id="ARBA00023036"/>
    </source>
</evidence>
<dbReference type="KEGG" id="vde:111244109"/>
<dbReference type="RefSeq" id="XP_022646530.1">
    <property type="nucleotide sequence ID" value="XM_022790795.1"/>
</dbReference>
<dbReference type="RefSeq" id="XP_022646539.1">
    <property type="nucleotide sequence ID" value="XM_022790804.1"/>
</dbReference>
<dbReference type="Gene3D" id="1.25.10.10">
    <property type="entry name" value="Leucine-rich Repeat Variant"/>
    <property type="match status" value="1"/>
</dbReference>
<keyword evidence="3" id="KW-0729">SH3-binding</keyword>
<dbReference type="GO" id="GO:0006909">
    <property type="term" value="P:phagocytosis"/>
    <property type="evidence" value="ECO:0007669"/>
    <property type="project" value="UniProtKB-KW"/>
</dbReference>
<dbReference type="InterPro" id="IPR001849">
    <property type="entry name" value="PH_domain"/>
</dbReference>
<dbReference type="InterPro" id="IPR006816">
    <property type="entry name" value="ELMO_dom"/>
</dbReference>
<dbReference type="GO" id="GO:0005886">
    <property type="term" value="C:plasma membrane"/>
    <property type="evidence" value="ECO:0007669"/>
    <property type="project" value="TreeGrafter"/>
</dbReference>
<accession>A0A7M7JE06</accession>
<dbReference type="PANTHER" id="PTHR12771">
    <property type="entry name" value="ENGULFMENT AND CELL MOTILITY"/>
    <property type="match status" value="1"/>
</dbReference>
<evidence type="ECO:0000259" key="5">
    <source>
        <dbReference type="PROSITE" id="PS51335"/>
    </source>
</evidence>
<dbReference type="GO" id="GO:0017124">
    <property type="term" value="F:SH3 domain binding"/>
    <property type="evidence" value="ECO:0007669"/>
    <property type="project" value="UniProtKB-KW"/>
</dbReference>
<organism evidence="6 7">
    <name type="scientific">Varroa destructor</name>
    <name type="common">Honeybee mite</name>
    <dbReference type="NCBI Taxonomy" id="109461"/>
    <lineage>
        <taxon>Eukaryota</taxon>
        <taxon>Metazoa</taxon>
        <taxon>Ecdysozoa</taxon>
        <taxon>Arthropoda</taxon>
        <taxon>Chelicerata</taxon>
        <taxon>Arachnida</taxon>
        <taxon>Acari</taxon>
        <taxon>Parasitiformes</taxon>
        <taxon>Mesostigmata</taxon>
        <taxon>Gamasina</taxon>
        <taxon>Dermanyssoidea</taxon>
        <taxon>Varroidae</taxon>
        <taxon>Varroa</taxon>
    </lineage>
</organism>
<evidence type="ECO:0000256" key="4">
    <source>
        <dbReference type="ARBA" id="ARBA00024863"/>
    </source>
</evidence>
<dbReference type="Gene3D" id="6.10.250.810">
    <property type="match status" value="1"/>
</dbReference>
<evidence type="ECO:0000256" key="1">
    <source>
        <dbReference type="ARBA" id="ARBA00022703"/>
    </source>
</evidence>
<dbReference type="EnsemblMetazoa" id="XM_022790795">
    <property type="protein sequence ID" value="XP_022646530"/>
    <property type="gene ID" value="LOC111244109"/>
</dbReference>
<protein>
    <recommendedName>
        <fullName evidence="5">ELMO domain-containing protein</fullName>
    </recommendedName>
</protein>
<dbReference type="Pfam" id="PF11841">
    <property type="entry name" value="ELMO_ARM"/>
    <property type="match status" value="1"/>
</dbReference>
<proteinExistence type="predicted"/>
<dbReference type="GO" id="GO:0007015">
    <property type="term" value="P:actin filament organization"/>
    <property type="evidence" value="ECO:0007669"/>
    <property type="project" value="TreeGrafter"/>
</dbReference>
<dbReference type="InterPro" id="IPR024574">
    <property type="entry name" value="ELMO_ARM"/>
</dbReference>
<dbReference type="InterPro" id="IPR011989">
    <property type="entry name" value="ARM-like"/>
</dbReference>
<dbReference type="Pfam" id="PF16457">
    <property type="entry name" value="PH_12"/>
    <property type="match status" value="1"/>
</dbReference>
<dbReference type="Proteomes" id="UP000594260">
    <property type="component" value="Unplaced"/>
</dbReference>
<evidence type="ECO:0000313" key="7">
    <source>
        <dbReference type="Proteomes" id="UP000594260"/>
    </source>
</evidence>
<dbReference type="InterPro" id="IPR016024">
    <property type="entry name" value="ARM-type_fold"/>
</dbReference>
<dbReference type="InterPro" id="IPR011993">
    <property type="entry name" value="PH-like_dom_sf"/>
</dbReference>
<dbReference type="AlphaFoldDB" id="A0A7M7JE06"/>
<dbReference type="FunCoup" id="A0A7M7JE06">
    <property type="interactions" value="782"/>
</dbReference>
<dbReference type="RefSeq" id="XP_022646521.1">
    <property type="nucleotide sequence ID" value="XM_022790786.1"/>
</dbReference>
<reference evidence="6" key="1">
    <citation type="submission" date="2021-01" db="UniProtKB">
        <authorList>
            <consortium name="EnsemblMetazoa"/>
        </authorList>
    </citation>
    <scope>IDENTIFICATION</scope>
</reference>
<dbReference type="GO" id="GO:0048870">
    <property type="term" value="P:cell motility"/>
    <property type="evidence" value="ECO:0007669"/>
    <property type="project" value="TreeGrafter"/>
</dbReference>
<dbReference type="EnsemblMetazoa" id="XM_022790786">
    <property type="protein sequence ID" value="XP_022646521"/>
    <property type="gene ID" value="LOC111244109"/>
</dbReference>